<dbReference type="PROSITE" id="PS51819">
    <property type="entry name" value="VOC"/>
    <property type="match status" value="2"/>
</dbReference>
<keyword evidence="2" id="KW-0223">Dioxygenase</keyword>
<dbReference type="InterPro" id="IPR052537">
    <property type="entry name" value="Extradiol_RC_dioxygenase"/>
</dbReference>
<dbReference type="KEGG" id="dsc:ABOD76_13870"/>
<dbReference type="Gene3D" id="3.10.180.10">
    <property type="entry name" value="2,3-Dihydroxybiphenyl 1,2-Dioxygenase, domain 1"/>
    <property type="match status" value="2"/>
</dbReference>
<accession>A0AAU7U7S0</accession>
<dbReference type="InterPro" id="IPR037523">
    <property type="entry name" value="VOC_core"/>
</dbReference>
<dbReference type="PANTHER" id="PTHR36110:SF4">
    <property type="entry name" value="RING-CLEAVING DIOXYGENASE MHQA-RELATED"/>
    <property type="match status" value="1"/>
</dbReference>
<dbReference type="PANTHER" id="PTHR36110">
    <property type="entry name" value="RING-CLEAVING DIOXYGENASE MHQE-RELATED"/>
    <property type="match status" value="1"/>
</dbReference>
<sequence length="320" mass="35151">MKLTGIHHVSSLTAHIDRNHRFYTGVLGMRLVKKTVNQDSPTMYHLFYADAAGSPGTDLTFFDLPHAARQHRGNNEISRTSLRVASESSLPWWAERLQAAGAAVQPVREEYGRPVLNFEDPEGQRLALVPDGGRGPGEVWAGSPVPAEHQIRGLGPVHLTVPDPAPTRDALIRVLQLQEAGSYPDPDSPEHEVRVFQAGEGGADAELHVHIRPDLPRARQGAGAVHHVALRIPDEAQYHAWTARLDALGLQTSGEVDRHWFRSLYWRGPDGILYELATDGPGFATDEDAAHLGERLVLAPFLEPQRARIEAALTPLEVTT</sequence>
<dbReference type="Pfam" id="PF00903">
    <property type="entry name" value="Glyoxalase"/>
    <property type="match status" value="2"/>
</dbReference>
<reference evidence="2" key="1">
    <citation type="submission" date="2024-06" db="EMBL/GenBank/DDBJ databases">
        <title>Draft Genome Sequence of Deinococcus sonorensis Type Strain KR-87, a Biofilm Producing Representative of the Genus Deinococcus.</title>
        <authorList>
            <person name="Boren L.S."/>
            <person name="Grosso R.A."/>
            <person name="Hugenberg-Cox A.N."/>
            <person name="Hill J.T.E."/>
            <person name="Albert C.M."/>
            <person name="Tuohy J.M."/>
        </authorList>
    </citation>
    <scope>NUCLEOTIDE SEQUENCE</scope>
    <source>
        <strain evidence="2">KR-87</strain>
    </source>
</reference>
<dbReference type="InterPro" id="IPR029068">
    <property type="entry name" value="Glyas_Bleomycin-R_OHBP_Dase"/>
</dbReference>
<gene>
    <name evidence="2" type="ORF">ABOD76_13870</name>
</gene>
<dbReference type="SUPFAM" id="SSF54593">
    <property type="entry name" value="Glyoxalase/Bleomycin resistance protein/Dihydroxybiphenyl dioxygenase"/>
    <property type="match status" value="1"/>
</dbReference>
<dbReference type="EMBL" id="CP158299">
    <property type="protein sequence ID" value="XBV84525.1"/>
    <property type="molecule type" value="Genomic_DNA"/>
</dbReference>
<proteinExistence type="predicted"/>
<feature type="domain" description="VOC" evidence="1">
    <location>
        <begin position="5"/>
        <end position="131"/>
    </location>
</feature>
<dbReference type="GO" id="GO:0051213">
    <property type="term" value="F:dioxygenase activity"/>
    <property type="evidence" value="ECO:0007669"/>
    <property type="project" value="UniProtKB-KW"/>
</dbReference>
<feature type="domain" description="VOC" evidence="1">
    <location>
        <begin position="153"/>
        <end position="279"/>
    </location>
</feature>
<protein>
    <submittedName>
        <fullName evidence="2">Ring-cleaving dioxygenase</fullName>
    </submittedName>
</protein>
<name>A0AAU7U7S0_9DEIO</name>
<evidence type="ECO:0000313" key="2">
    <source>
        <dbReference type="EMBL" id="XBV84525.1"/>
    </source>
</evidence>
<dbReference type="CDD" id="cd08347">
    <property type="entry name" value="PcpA_C_like"/>
    <property type="match status" value="1"/>
</dbReference>
<evidence type="ECO:0000259" key="1">
    <source>
        <dbReference type="PROSITE" id="PS51819"/>
    </source>
</evidence>
<keyword evidence="2" id="KW-0560">Oxidoreductase</keyword>
<dbReference type="AlphaFoldDB" id="A0AAU7U7S0"/>
<dbReference type="InterPro" id="IPR004360">
    <property type="entry name" value="Glyas_Fos-R_dOase_dom"/>
</dbReference>
<dbReference type="RefSeq" id="WP_350242562.1">
    <property type="nucleotide sequence ID" value="NZ_CP158299.1"/>
</dbReference>
<organism evidence="2">
    <name type="scientific">Deinococcus sonorensis KR-87</name>
    <dbReference type="NCBI Taxonomy" id="694439"/>
    <lineage>
        <taxon>Bacteria</taxon>
        <taxon>Thermotogati</taxon>
        <taxon>Deinococcota</taxon>
        <taxon>Deinococci</taxon>
        <taxon>Deinococcales</taxon>
        <taxon>Deinococcaceae</taxon>
        <taxon>Deinococcus</taxon>
    </lineage>
</organism>